<dbReference type="OrthoDB" id="1448900at2"/>
<dbReference type="EMBL" id="PSZM01000040">
    <property type="protein sequence ID" value="PQL91677.1"/>
    <property type="molecule type" value="Genomic_DNA"/>
</dbReference>
<accession>A0A2S8AB49</accession>
<dbReference type="Proteomes" id="UP000238042">
    <property type="component" value="Unassembled WGS sequence"/>
</dbReference>
<organism evidence="1 2">
    <name type="scientific">Apibacter adventoris</name>
    <dbReference type="NCBI Taxonomy" id="1679466"/>
    <lineage>
        <taxon>Bacteria</taxon>
        <taxon>Pseudomonadati</taxon>
        <taxon>Bacteroidota</taxon>
        <taxon>Flavobacteriia</taxon>
        <taxon>Flavobacteriales</taxon>
        <taxon>Weeksellaceae</taxon>
        <taxon>Apibacter</taxon>
    </lineage>
</organism>
<proteinExistence type="predicted"/>
<reference evidence="1 2" key="1">
    <citation type="submission" date="2018-02" db="EMBL/GenBank/DDBJ databases">
        <title>Genome sequences of Apibacter spp., gut symbionts of Asian honey bees.</title>
        <authorList>
            <person name="Kwong W.K."/>
            <person name="Steele M.I."/>
            <person name="Moran N.A."/>
        </authorList>
    </citation>
    <scope>NUCLEOTIDE SEQUENCE [LARGE SCALE GENOMIC DNA]</scope>
    <source>
        <strain evidence="2">wkB301</strain>
    </source>
</reference>
<sequence>MKTNIPFQLGMEYENWEFDLEPMQDRIMGYDSYIYSKKIMIFNTEPLNIELVFHWDILVAVILEFEETDIIKLDKILLSDYIQVNNYFYKSEANINSRIYKSLL</sequence>
<keyword evidence="2" id="KW-1185">Reference proteome</keyword>
<evidence type="ECO:0000313" key="1">
    <source>
        <dbReference type="EMBL" id="PQL91677.1"/>
    </source>
</evidence>
<gene>
    <name evidence="1" type="ORF">C4S77_07705</name>
</gene>
<evidence type="ECO:0000313" key="2">
    <source>
        <dbReference type="Proteomes" id="UP000238042"/>
    </source>
</evidence>
<comment type="caution">
    <text evidence="1">The sequence shown here is derived from an EMBL/GenBank/DDBJ whole genome shotgun (WGS) entry which is preliminary data.</text>
</comment>
<protein>
    <submittedName>
        <fullName evidence="1">Uncharacterized protein</fullName>
    </submittedName>
</protein>
<name>A0A2S8AB49_9FLAO</name>
<dbReference type="AlphaFoldDB" id="A0A2S8AB49"/>
<dbReference type="RefSeq" id="WP_105247050.1">
    <property type="nucleotide sequence ID" value="NZ_PSZM01000040.1"/>
</dbReference>